<dbReference type="InterPro" id="IPR000866">
    <property type="entry name" value="AhpC/TSA"/>
</dbReference>
<comment type="subcellular location">
    <subcellularLocation>
        <location evidence="1">Cell envelope</location>
    </subcellularLocation>
</comment>
<dbReference type="GO" id="GO:0016491">
    <property type="term" value="F:oxidoreductase activity"/>
    <property type="evidence" value="ECO:0007669"/>
    <property type="project" value="InterPro"/>
</dbReference>
<dbReference type="CDD" id="cd02966">
    <property type="entry name" value="TlpA_like_family"/>
    <property type="match status" value="1"/>
</dbReference>
<proteinExistence type="predicted"/>
<dbReference type="Proteomes" id="UP000190166">
    <property type="component" value="Unassembled WGS sequence"/>
</dbReference>
<feature type="domain" description="Thioredoxin" evidence="6">
    <location>
        <begin position="165"/>
        <end position="305"/>
    </location>
</feature>
<dbReference type="STRING" id="393003.SAMN05660461_3539"/>
<dbReference type="PANTHER" id="PTHR42852:SF6">
    <property type="entry name" value="THIOL:DISULFIDE INTERCHANGE PROTEIN DSBE"/>
    <property type="match status" value="1"/>
</dbReference>
<evidence type="ECO:0000313" key="7">
    <source>
        <dbReference type="EMBL" id="SKD06738.1"/>
    </source>
</evidence>
<protein>
    <submittedName>
        <fullName evidence="7">Peroxiredoxin</fullName>
    </submittedName>
</protein>
<dbReference type="InterPro" id="IPR050553">
    <property type="entry name" value="Thioredoxin_ResA/DsbE_sf"/>
</dbReference>
<keyword evidence="8" id="KW-1185">Reference proteome</keyword>
<evidence type="ECO:0000256" key="5">
    <source>
        <dbReference type="SAM" id="SignalP"/>
    </source>
</evidence>
<evidence type="ECO:0000256" key="1">
    <source>
        <dbReference type="ARBA" id="ARBA00004196"/>
    </source>
</evidence>
<feature type="chain" id="PRO_5012707738" evidence="5">
    <location>
        <begin position="20"/>
        <end position="305"/>
    </location>
</feature>
<keyword evidence="4" id="KW-0676">Redox-active center</keyword>
<keyword evidence="3" id="KW-1015">Disulfide bond</keyword>
<dbReference type="Pfam" id="PF00578">
    <property type="entry name" value="AhpC-TSA"/>
    <property type="match status" value="1"/>
</dbReference>
<keyword evidence="2" id="KW-0201">Cytochrome c-type biogenesis</keyword>
<evidence type="ECO:0000313" key="8">
    <source>
        <dbReference type="Proteomes" id="UP000190166"/>
    </source>
</evidence>
<dbReference type="InterPro" id="IPR036249">
    <property type="entry name" value="Thioredoxin-like_sf"/>
</dbReference>
<name>A0A1T5P318_9BACT</name>
<dbReference type="RefSeq" id="WP_143313627.1">
    <property type="nucleotide sequence ID" value="NZ_FUZZ01000002.1"/>
</dbReference>
<keyword evidence="5" id="KW-0732">Signal</keyword>
<dbReference type="GO" id="GO:0017004">
    <property type="term" value="P:cytochrome complex assembly"/>
    <property type="evidence" value="ECO:0007669"/>
    <property type="project" value="UniProtKB-KW"/>
</dbReference>
<dbReference type="SUPFAM" id="SSF52833">
    <property type="entry name" value="Thioredoxin-like"/>
    <property type="match status" value="1"/>
</dbReference>
<feature type="signal peptide" evidence="5">
    <location>
        <begin position="1"/>
        <end position="19"/>
    </location>
</feature>
<organism evidence="7 8">
    <name type="scientific">Chitinophaga ginsengisegetis</name>
    <dbReference type="NCBI Taxonomy" id="393003"/>
    <lineage>
        <taxon>Bacteria</taxon>
        <taxon>Pseudomonadati</taxon>
        <taxon>Bacteroidota</taxon>
        <taxon>Chitinophagia</taxon>
        <taxon>Chitinophagales</taxon>
        <taxon>Chitinophagaceae</taxon>
        <taxon>Chitinophaga</taxon>
    </lineage>
</organism>
<evidence type="ECO:0000256" key="3">
    <source>
        <dbReference type="ARBA" id="ARBA00023157"/>
    </source>
</evidence>
<dbReference type="Gene3D" id="3.40.30.10">
    <property type="entry name" value="Glutaredoxin"/>
    <property type="match status" value="1"/>
</dbReference>
<dbReference type="InterPro" id="IPR013766">
    <property type="entry name" value="Thioredoxin_domain"/>
</dbReference>
<dbReference type="PANTHER" id="PTHR42852">
    <property type="entry name" value="THIOL:DISULFIDE INTERCHANGE PROTEIN DSBE"/>
    <property type="match status" value="1"/>
</dbReference>
<dbReference type="AlphaFoldDB" id="A0A1T5P318"/>
<accession>A0A1T5P318</accession>
<dbReference type="GO" id="GO:0016209">
    <property type="term" value="F:antioxidant activity"/>
    <property type="evidence" value="ECO:0007669"/>
    <property type="project" value="InterPro"/>
</dbReference>
<evidence type="ECO:0000259" key="6">
    <source>
        <dbReference type="PROSITE" id="PS51352"/>
    </source>
</evidence>
<evidence type="ECO:0000256" key="4">
    <source>
        <dbReference type="ARBA" id="ARBA00023284"/>
    </source>
</evidence>
<dbReference type="GO" id="GO:0030313">
    <property type="term" value="C:cell envelope"/>
    <property type="evidence" value="ECO:0007669"/>
    <property type="project" value="UniProtKB-SubCell"/>
</dbReference>
<dbReference type="EMBL" id="FUZZ01000002">
    <property type="protein sequence ID" value="SKD06738.1"/>
    <property type="molecule type" value="Genomic_DNA"/>
</dbReference>
<gene>
    <name evidence="7" type="ORF">SAMN05660461_3539</name>
</gene>
<reference evidence="8" key="1">
    <citation type="submission" date="2017-02" db="EMBL/GenBank/DDBJ databases">
        <authorList>
            <person name="Varghese N."/>
            <person name="Submissions S."/>
        </authorList>
    </citation>
    <scope>NUCLEOTIDE SEQUENCE [LARGE SCALE GENOMIC DNA]</scope>
    <source>
        <strain evidence="8">DSM 18108</strain>
    </source>
</reference>
<evidence type="ECO:0000256" key="2">
    <source>
        <dbReference type="ARBA" id="ARBA00022748"/>
    </source>
</evidence>
<dbReference type="PROSITE" id="PS51352">
    <property type="entry name" value="THIOREDOXIN_2"/>
    <property type="match status" value="1"/>
</dbReference>
<sequence length="305" mass="33955">MRRVIFLILTSLAALSGIAQDNHPVSWKFRSDSIAPLTFKIAFVASINEPFHIYPQSYDGGMGMPTTITWGENPNVQLIGEMEEKGAASSAGETVAYYAKGVTFSQTIKLRADEKTVLHFRIRYMACNNQMCLPPSSKEYTLIVNDANGITVTAENEKNVQAPGMQEAVQYEDFALPDVKGKKISTKTIISGNKYTFIDFWASWCSPCRMQAKALVPLYARYRTKGLGVIGVSLDTDAAAWKKAIEKDGYTWTNLADLKGFDSPVTKKYQIKAIPRNFLIDNKGVIVARDLHGKELEAKLMELFN</sequence>